<reference evidence="8" key="1">
    <citation type="submission" date="2020-07" db="EMBL/GenBank/DDBJ databases">
        <title>Huge and variable diversity of episymbiotic CPR bacteria and DPANN archaea in groundwater ecosystems.</title>
        <authorList>
            <person name="He C.Y."/>
            <person name="Keren R."/>
            <person name="Whittaker M."/>
            <person name="Farag I.F."/>
            <person name="Doudna J."/>
            <person name="Cate J.H.D."/>
            <person name="Banfield J.F."/>
        </authorList>
    </citation>
    <scope>NUCLEOTIDE SEQUENCE</scope>
    <source>
        <strain evidence="8">NC_groundwater_17_Pr7_B-0.1um_64_12</strain>
    </source>
</reference>
<dbReference type="InterPro" id="IPR010809">
    <property type="entry name" value="FliD_C"/>
</dbReference>
<keyword evidence="5" id="KW-0964">Secreted</keyword>
<comment type="caution">
    <text evidence="8">The sequence shown here is derived from an EMBL/GenBank/DDBJ whole genome shotgun (WGS) entry which is preliminary data.</text>
</comment>
<dbReference type="GO" id="GO:0005576">
    <property type="term" value="C:extracellular region"/>
    <property type="evidence" value="ECO:0007669"/>
    <property type="project" value="UniProtKB-SubCell"/>
</dbReference>
<comment type="subcellular location">
    <subcellularLocation>
        <location evidence="5">Secreted</location>
    </subcellularLocation>
    <subcellularLocation>
        <location evidence="5">Bacterial flagellum</location>
    </subcellularLocation>
</comment>
<evidence type="ECO:0000256" key="2">
    <source>
        <dbReference type="ARBA" id="ARBA00011255"/>
    </source>
</evidence>
<keyword evidence="4 5" id="KW-0975">Bacterial flagellum</keyword>
<dbReference type="GO" id="GO:0007155">
    <property type="term" value="P:cell adhesion"/>
    <property type="evidence" value="ECO:0007669"/>
    <property type="project" value="InterPro"/>
</dbReference>
<evidence type="ECO:0000313" key="8">
    <source>
        <dbReference type="EMBL" id="MBI1757201.1"/>
    </source>
</evidence>
<dbReference type="Pfam" id="PF07195">
    <property type="entry name" value="FliD_C"/>
    <property type="match status" value="2"/>
</dbReference>
<comment type="similarity">
    <text evidence="1 5">Belongs to the FliD family.</text>
</comment>
<keyword evidence="3 5" id="KW-0175">Coiled coil</keyword>
<evidence type="ECO:0000256" key="5">
    <source>
        <dbReference type="RuleBase" id="RU362066"/>
    </source>
</evidence>
<evidence type="ECO:0000256" key="4">
    <source>
        <dbReference type="ARBA" id="ARBA00023143"/>
    </source>
</evidence>
<dbReference type="GO" id="GO:0009421">
    <property type="term" value="C:bacterial-type flagellum filament cap"/>
    <property type="evidence" value="ECO:0007669"/>
    <property type="project" value="InterPro"/>
</dbReference>
<keyword evidence="8" id="KW-0969">Cilium</keyword>
<keyword evidence="8" id="KW-0966">Cell projection</keyword>
<feature type="domain" description="Flagellar hook-associated protein 2 N-terminal" evidence="6">
    <location>
        <begin position="17"/>
        <end position="113"/>
    </location>
</feature>
<dbReference type="InterPro" id="IPR003481">
    <property type="entry name" value="FliD_N"/>
</dbReference>
<dbReference type="PANTHER" id="PTHR30288:SF0">
    <property type="entry name" value="FLAGELLAR HOOK-ASSOCIATED PROTEIN 2"/>
    <property type="match status" value="1"/>
</dbReference>
<dbReference type="Pfam" id="PF02465">
    <property type="entry name" value="FliD_N"/>
    <property type="match status" value="1"/>
</dbReference>
<dbReference type="InterPro" id="IPR040026">
    <property type="entry name" value="FliD"/>
</dbReference>
<keyword evidence="8" id="KW-0282">Flagellum</keyword>
<comment type="subunit">
    <text evidence="2 5">Homopentamer.</text>
</comment>
<dbReference type="GO" id="GO:0009424">
    <property type="term" value="C:bacterial-type flagellum hook"/>
    <property type="evidence" value="ECO:0007669"/>
    <property type="project" value="UniProtKB-UniRule"/>
</dbReference>
<evidence type="ECO:0000256" key="3">
    <source>
        <dbReference type="ARBA" id="ARBA00023054"/>
    </source>
</evidence>
<gene>
    <name evidence="8" type="primary">fliD</name>
    <name evidence="8" type="ORF">HYR64_08865</name>
</gene>
<feature type="coiled-coil region" evidence="5">
    <location>
        <begin position="700"/>
        <end position="745"/>
    </location>
</feature>
<evidence type="ECO:0000259" key="6">
    <source>
        <dbReference type="Pfam" id="PF02465"/>
    </source>
</evidence>
<evidence type="ECO:0000313" key="9">
    <source>
        <dbReference type="Proteomes" id="UP000727962"/>
    </source>
</evidence>
<feature type="domain" description="Flagellar hook-associated protein 2 C-terminal" evidence="7">
    <location>
        <begin position="328"/>
        <end position="489"/>
    </location>
</feature>
<sequence>MAVNGPLSGITFAGLSSGIDTESIISRLMQVEQIPLQRLQSRQQDFQSQLSLYGQLSSRLTTISQAAGALNMPGSFSSVTANSSDTAVATVSGSSSASAGVYNLVVTQLAQAHKVASTAQTDTTSALNLTGTFIVNGSAVSVVATDSLGSIAQKINSLGVGVTASLIDGGSGAAYLTMTANSTGASSKVQSADLSGSVLQTLGLLSGGAGSIRETITNGATSVALSDSTTAVGTLLGAPSMAAGTVTINGVSVAIDPSSQGLQAIADAINTASTGATAAVRSVTINGATRYRLDITGGSGTPTFVDDQNILASLGILQNGYGSELVVAQDAKYSLDSVQLTSASNTVTSAIPGVTLTLMKGTVATPGTATLTMTQDASAIKAKINGLVTAYNGSVDFVAQNSSFDTKTFQSGPLFGDPIVQQVQDSMSGMLFNNVPGLTGKYTNLASIGFSLGDDGKLSVDDAALTSALSSAPDSVAALFKSMGSSANSNLTFIAATSKTKPSGSTPYAVSITQLATQGSYSGELAQTSANSASETLTFSGALFGATPYKLILDVGSTASAAVSKINNDATLRNFVVAALDGSGKLQVTSKRYGTNGNFTLVSNITAATDNSGIGVGSLGTVVAGVDVLGTINGEAATGAGQSLTGKAGNLTTDGLQILYSGTQLGSVGTISFTKGLAAQFSDLVGQFTDPTGGLLSASNNELQTQIDQITSDITDLQAALAQKQADLRLKFANMEQTLATLQQQSAQLASLIAPTSTK</sequence>
<feature type="domain" description="Flagellar hook-associated protein 2 C-terminal" evidence="7">
    <location>
        <begin position="658"/>
        <end position="743"/>
    </location>
</feature>
<evidence type="ECO:0000256" key="1">
    <source>
        <dbReference type="ARBA" id="ARBA00009764"/>
    </source>
</evidence>
<evidence type="ECO:0000259" key="7">
    <source>
        <dbReference type="Pfam" id="PF07195"/>
    </source>
</evidence>
<name>A0A931PX01_FIMGI</name>
<dbReference type="GO" id="GO:0071973">
    <property type="term" value="P:bacterial-type flagellum-dependent cell motility"/>
    <property type="evidence" value="ECO:0007669"/>
    <property type="project" value="TreeGrafter"/>
</dbReference>
<dbReference type="Proteomes" id="UP000727962">
    <property type="component" value="Unassembled WGS sequence"/>
</dbReference>
<dbReference type="PANTHER" id="PTHR30288">
    <property type="entry name" value="FLAGELLAR CAP/ASSEMBLY PROTEIN FLID"/>
    <property type="match status" value="1"/>
</dbReference>
<accession>A0A931PX01</accession>
<proteinExistence type="inferred from homology"/>
<dbReference type="EMBL" id="JACOSL010000056">
    <property type="protein sequence ID" value="MBI1757201.1"/>
    <property type="molecule type" value="Genomic_DNA"/>
</dbReference>
<dbReference type="AlphaFoldDB" id="A0A931PX01"/>
<organism evidence="8 9">
    <name type="scientific">Fimbriimonas ginsengisoli</name>
    <dbReference type="NCBI Taxonomy" id="1005039"/>
    <lineage>
        <taxon>Bacteria</taxon>
        <taxon>Bacillati</taxon>
        <taxon>Armatimonadota</taxon>
        <taxon>Fimbriimonadia</taxon>
        <taxon>Fimbriimonadales</taxon>
        <taxon>Fimbriimonadaceae</taxon>
        <taxon>Fimbriimonas</taxon>
    </lineage>
</organism>
<protein>
    <recommendedName>
        <fullName evidence="5">Flagellar hook-associated protein 2</fullName>
        <shortName evidence="5">HAP2</shortName>
    </recommendedName>
    <alternativeName>
        <fullName evidence="5">Flagellar cap protein</fullName>
    </alternativeName>
</protein>
<comment type="function">
    <text evidence="5">Required for morphogenesis and for the elongation of the flagellar filament by facilitating polymerization of the flagellin monomers at the tip of growing filament. Forms a capping structure, which prevents flagellin subunits (transported through the central channel of the flagellum) from leaking out without polymerization at the distal end.</text>
</comment>